<gene>
    <name evidence="2" type="ORF">H1V43_23580</name>
</gene>
<dbReference type="AlphaFoldDB" id="A0A7W2D3V6"/>
<dbReference type="Gene3D" id="3.10.105.10">
    <property type="entry name" value="Dipeptide-binding Protein, Domain 3"/>
    <property type="match status" value="1"/>
</dbReference>
<dbReference type="InterPro" id="IPR000914">
    <property type="entry name" value="SBP_5_dom"/>
</dbReference>
<dbReference type="GO" id="GO:0043190">
    <property type="term" value="C:ATP-binding cassette (ABC) transporter complex"/>
    <property type="evidence" value="ECO:0007669"/>
    <property type="project" value="InterPro"/>
</dbReference>
<sequence>MGGGTSTGGSGSTGDLSIVIDEPFAPAANWALETDDAFVLTKAGCLETLAKYDTSGALKPMLAVSWKQSGPKTWDIKLRQDVKFQDGTPLDAAAVVGALKHELGAKAPAAAFSPETIAGVKAVDDATVEITTVAPDALLPYRLAAPNTGILAPKAYTGSSTNPKGTCTGPFRISKEIPQQAIQLKRNTSYWGGSVKLATAEVRFIADGAKRATQVQTGEAQIARKIPVSSVQNLKGGSGISVQTQELPRTTELVLNNKKAPFDKVEVRQAIQAAIDTKAITKAVYQGAGRPAVGPFAPGEPWTPEGADAVQADTVKAKALLAKAGVAPASIKMQLIAYNEGAGFSDLAAVIQQELKAVGITVTIKTADYASVEPDLLSGDFQAALLSRNHLGDMPDPLGFLTADYTCKGGYNLSHFCDPKIDALIEKAASTKDPKTRYADYAQVAAELQSRAVDVFLAHETESAAVASGVKGYAVHPYYTLTADLSLGSQ</sequence>
<evidence type="ECO:0000259" key="1">
    <source>
        <dbReference type="Pfam" id="PF00496"/>
    </source>
</evidence>
<dbReference type="SUPFAM" id="SSF53850">
    <property type="entry name" value="Periplasmic binding protein-like II"/>
    <property type="match status" value="1"/>
</dbReference>
<organism evidence="2 3">
    <name type="scientific">Streptomyces himalayensis subsp. aureolus</name>
    <dbReference type="NCBI Taxonomy" id="2758039"/>
    <lineage>
        <taxon>Bacteria</taxon>
        <taxon>Bacillati</taxon>
        <taxon>Actinomycetota</taxon>
        <taxon>Actinomycetes</taxon>
        <taxon>Kitasatosporales</taxon>
        <taxon>Streptomycetaceae</taxon>
        <taxon>Streptomyces</taxon>
        <taxon>Streptomyces himalayensis</taxon>
    </lineage>
</organism>
<dbReference type="InterPro" id="IPR039424">
    <property type="entry name" value="SBP_5"/>
</dbReference>
<dbReference type="PANTHER" id="PTHR30290:SF65">
    <property type="entry name" value="MONOACYL PHOSPHATIDYLINOSITOL TETRAMANNOSIDE-BINDING PROTEIN LPQW-RELATED"/>
    <property type="match status" value="1"/>
</dbReference>
<dbReference type="InterPro" id="IPR030678">
    <property type="entry name" value="Peptide/Ni-bd"/>
</dbReference>
<keyword evidence="3" id="KW-1185">Reference proteome</keyword>
<dbReference type="PIRSF" id="PIRSF002741">
    <property type="entry name" value="MppA"/>
    <property type="match status" value="1"/>
</dbReference>
<dbReference type="Gene3D" id="3.40.190.10">
    <property type="entry name" value="Periplasmic binding protein-like II"/>
    <property type="match status" value="1"/>
</dbReference>
<comment type="caution">
    <text evidence="2">The sequence shown here is derived from an EMBL/GenBank/DDBJ whole genome shotgun (WGS) entry which is preliminary data.</text>
</comment>
<dbReference type="GO" id="GO:0042597">
    <property type="term" value="C:periplasmic space"/>
    <property type="evidence" value="ECO:0007669"/>
    <property type="project" value="UniProtKB-ARBA"/>
</dbReference>
<accession>A0A7W2D3V6</accession>
<evidence type="ECO:0000313" key="3">
    <source>
        <dbReference type="Proteomes" id="UP000586976"/>
    </source>
</evidence>
<dbReference type="CDD" id="cd08490">
    <property type="entry name" value="PBP2_NikA_DppA_OppA_like_3"/>
    <property type="match status" value="1"/>
</dbReference>
<name>A0A7W2D3V6_9ACTN</name>
<reference evidence="2 3" key="1">
    <citation type="submission" date="2020-07" db="EMBL/GenBank/DDBJ databases">
        <title>Streptomyces isolated from Indian soil.</title>
        <authorList>
            <person name="Mandal S."/>
            <person name="Maiti P.K."/>
        </authorList>
    </citation>
    <scope>NUCLEOTIDE SEQUENCE [LARGE SCALE GENOMIC DNA]</scope>
    <source>
        <strain evidence="2 3">PSKA54</strain>
    </source>
</reference>
<dbReference type="GO" id="GO:1904680">
    <property type="term" value="F:peptide transmembrane transporter activity"/>
    <property type="evidence" value="ECO:0007669"/>
    <property type="project" value="TreeGrafter"/>
</dbReference>
<dbReference type="PANTHER" id="PTHR30290">
    <property type="entry name" value="PERIPLASMIC BINDING COMPONENT OF ABC TRANSPORTER"/>
    <property type="match status" value="1"/>
</dbReference>
<dbReference type="Pfam" id="PF00496">
    <property type="entry name" value="SBP_bac_5"/>
    <property type="match status" value="1"/>
</dbReference>
<feature type="domain" description="Solute-binding protein family 5" evidence="1">
    <location>
        <begin position="58"/>
        <end position="411"/>
    </location>
</feature>
<dbReference type="Proteomes" id="UP000586976">
    <property type="component" value="Unassembled WGS sequence"/>
</dbReference>
<evidence type="ECO:0000313" key="2">
    <source>
        <dbReference type="EMBL" id="MBA4864282.1"/>
    </source>
</evidence>
<dbReference type="GO" id="GO:0015833">
    <property type="term" value="P:peptide transport"/>
    <property type="evidence" value="ECO:0007669"/>
    <property type="project" value="TreeGrafter"/>
</dbReference>
<proteinExistence type="predicted"/>
<dbReference type="EMBL" id="JACEQY010000028">
    <property type="protein sequence ID" value="MBA4864282.1"/>
    <property type="molecule type" value="Genomic_DNA"/>
</dbReference>
<protein>
    <submittedName>
        <fullName evidence="2">ABC transporter substrate-binding protein</fullName>
    </submittedName>
</protein>